<evidence type="ECO:0000256" key="1">
    <source>
        <dbReference type="PROSITE-ProRule" id="PRU00169"/>
    </source>
</evidence>
<dbReference type="OrthoDB" id="3190595at2"/>
<gene>
    <name evidence="4" type="ORF">BKP35_06390</name>
</gene>
<dbReference type="Gene3D" id="2.40.50.1020">
    <property type="entry name" value="LytTr DNA-binding domain"/>
    <property type="match status" value="1"/>
</dbReference>
<evidence type="ECO:0000313" key="4">
    <source>
        <dbReference type="EMBL" id="OIJ14503.1"/>
    </source>
</evidence>
<dbReference type="PANTHER" id="PTHR37299">
    <property type="entry name" value="TRANSCRIPTIONAL REGULATOR-RELATED"/>
    <property type="match status" value="1"/>
</dbReference>
<evidence type="ECO:0000259" key="2">
    <source>
        <dbReference type="PROSITE" id="PS50110"/>
    </source>
</evidence>
<comment type="caution">
    <text evidence="4">The sequence shown here is derived from an EMBL/GenBank/DDBJ whole genome shotgun (WGS) entry which is preliminary data.</text>
</comment>
<evidence type="ECO:0000259" key="3">
    <source>
        <dbReference type="PROSITE" id="PS50930"/>
    </source>
</evidence>
<evidence type="ECO:0008006" key="6">
    <source>
        <dbReference type="Google" id="ProtNLM"/>
    </source>
</evidence>
<evidence type="ECO:0000313" key="5">
    <source>
        <dbReference type="Proteomes" id="UP000180098"/>
    </source>
</evidence>
<dbReference type="PROSITE" id="PS50930">
    <property type="entry name" value="HTH_LYTTR"/>
    <property type="match status" value="1"/>
</dbReference>
<organism evidence="4 5">
    <name type="scientific">Anaerobacillus arseniciselenatis</name>
    <dbReference type="NCBI Taxonomy" id="85682"/>
    <lineage>
        <taxon>Bacteria</taxon>
        <taxon>Bacillati</taxon>
        <taxon>Bacillota</taxon>
        <taxon>Bacilli</taxon>
        <taxon>Bacillales</taxon>
        <taxon>Bacillaceae</taxon>
        <taxon>Anaerobacillus</taxon>
    </lineage>
</organism>
<dbReference type="Gene3D" id="3.40.50.2300">
    <property type="match status" value="1"/>
</dbReference>
<dbReference type="Pfam" id="PF04397">
    <property type="entry name" value="LytTR"/>
    <property type="match status" value="1"/>
</dbReference>
<feature type="domain" description="HTH LytTR-type" evidence="3">
    <location>
        <begin position="127"/>
        <end position="232"/>
    </location>
</feature>
<dbReference type="SMART" id="SM00448">
    <property type="entry name" value="REC"/>
    <property type="match status" value="1"/>
</dbReference>
<feature type="modified residue" description="4-aspartylphosphate" evidence="1">
    <location>
        <position position="54"/>
    </location>
</feature>
<keyword evidence="5" id="KW-1185">Reference proteome</keyword>
<dbReference type="SMART" id="SM00850">
    <property type="entry name" value="LytTR"/>
    <property type="match status" value="1"/>
</dbReference>
<dbReference type="CDD" id="cd17536">
    <property type="entry name" value="REC_YesN-like"/>
    <property type="match status" value="1"/>
</dbReference>
<dbReference type="RefSeq" id="WP_071312543.1">
    <property type="nucleotide sequence ID" value="NZ_MLQQ01000006.1"/>
</dbReference>
<feature type="domain" description="Response regulatory" evidence="2">
    <location>
        <begin position="3"/>
        <end position="117"/>
    </location>
</feature>
<protein>
    <recommendedName>
        <fullName evidence="6">DNA-binding response regulator</fullName>
    </recommendedName>
</protein>
<dbReference type="Pfam" id="PF00072">
    <property type="entry name" value="Response_reg"/>
    <property type="match status" value="1"/>
</dbReference>
<dbReference type="SUPFAM" id="SSF52172">
    <property type="entry name" value="CheY-like"/>
    <property type="match status" value="1"/>
</dbReference>
<accession>A0A1S2LQW1</accession>
<dbReference type="EMBL" id="MLQQ01000006">
    <property type="protein sequence ID" value="OIJ14503.1"/>
    <property type="molecule type" value="Genomic_DNA"/>
</dbReference>
<dbReference type="PANTHER" id="PTHR37299:SF1">
    <property type="entry name" value="STAGE 0 SPORULATION PROTEIN A HOMOLOG"/>
    <property type="match status" value="1"/>
</dbReference>
<dbReference type="InterPro" id="IPR007492">
    <property type="entry name" value="LytTR_DNA-bd_dom"/>
</dbReference>
<dbReference type="InterPro" id="IPR046947">
    <property type="entry name" value="LytR-like"/>
</dbReference>
<proteinExistence type="predicted"/>
<dbReference type="GO" id="GO:0003677">
    <property type="term" value="F:DNA binding"/>
    <property type="evidence" value="ECO:0007669"/>
    <property type="project" value="InterPro"/>
</dbReference>
<dbReference type="GO" id="GO:0000156">
    <property type="term" value="F:phosphorelay response regulator activity"/>
    <property type="evidence" value="ECO:0007669"/>
    <property type="project" value="InterPro"/>
</dbReference>
<reference evidence="4 5" key="1">
    <citation type="submission" date="2016-10" db="EMBL/GenBank/DDBJ databases">
        <title>Draft genome sequences of four alkaliphilic bacteria belonging to the Anaerobacillus genus.</title>
        <authorList>
            <person name="Bassil N.M."/>
            <person name="Lloyd J.R."/>
        </authorList>
    </citation>
    <scope>NUCLEOTIDE SEQUENCE [LARGE SCALE GENOMIC DNA]</scope>
    <source>
        <strain evidence="4 5">DSM 15340</strain>
    </source>
</reference>
<dbReference type="Proteomes" id="UP000180098">
    <property type="component" value="Unassembled WGS sequence"/>
</dbReference>
<name>A0A1S2LQW1_9BACI</name>
<keyword evidence="1" id="KW-0597">Phosphoprotein</keyword>
<dbReference type="InterPro" id="IPR011006">
    <property type="entry name" value="CheY-like_superfamily"/>
</dbReference>
<sequence>MLRVVVAEDQDVLRFQLVDLISTLDEFEVIYSTNNGNELFHLLKKYKPDIVITDIDMPGMTGVEAIKALREEIPETEIVFISSFNEFIKQAVKLYAFDFIEKPLCTTRLLETLDRIKKRILTDDKLIEFKFDRSIHLVKASDLFYVEAYKKKTIVVSDKGEIESTYSLKKVEDLLEEDYFFKSSRSHIVNLKKVRGIEPVSRTSYQINFENKDLVAYLSKNRYEEFRSSIKKYF</sequence>
<dbReference type="PROSITE" id="PS50110">
    <property type="entry name" value="RESPONSE_REGULATORY"/>
    <property type="match status" value="1"/>
</dbReference>
<dbReference type="AlphaFoldDB" id="A0A1S2LQW1"/>
<dbReference type="InterPro" id="IPR001789">
    <property type="entry name" value="Sig_transdc_resp-reg_receiver"/>
</dbReference>